<keyword evidence="7" id="KW-1185">Reference proteome</keyword>
<evidence type="ECO:0000256" key="3">
    <source>
        <dbReference type="SAM" id="MobiDB-lite"/>
    </source>
</evidence>
<dbReference type="Proteomes" id="UP000199071">
    <property type="component" value="Unassembled WGS sequence"/>
</dbReference>
<dbReference type="AlphaFoldDB" id="A0A1G6AL27"/>
<feature type="transmembrane region" description="Helical" evidence="4">
    <location>
        <begin position="62"/>
        <end position="81"/>
    </location>
</feature>
<comment type="catalytic activity">
    <reaction evidence="2">
        <text>2 GTP = 3',3'-c-di-GMP + 2 diphosphate</text>
        <dbReference type="Rhea" id="RHEA:24898"/>
        <dbReference type="ChEBI" id="CHEBI:33019"/>
        <dbReference type="ChEBI" id="CHEBI:37565"/>
        <dbReference type="ChEBI" id="CHEBI:58805"/>
        <dbReference type="EC" id="2.7.7.65"/>
    </reaction>
</comment>
<protein>
    <recommendedName>
        <fullName evidence="1">diguanylate cyclase</fullName>
        <ecNumber evidence="1">2.7.7.65</ecNumber>
    </recommendedName>
</protein>
<evidence type="ECO:0000256" key="1">
    <source>
        <dbReference type="ARBA" id="ARBA00012528"/>
    </source>
</evidence>
<sequence length="394" mass="42346">MTLDLPTLMAAGSFVAAMSAVFIFFAWQQSRDGRALLWWAAGDLFYAAGVVLLVVGTMPGYGIMRAMGGIVCAVAPALFWTSARRFDDRPPPYLLILVALLLPVAMLAFRASYPSLEFAVTLAVIAAMTAATAWEFWRGREDGLKARWPLVGLCLLQCSIFVAGAIEVATGRVVDGPVPLTSWFGSIHFVSVLFSLGTAVFIVALSRERSVSLHKRVAETDDLTGMLNRGALMSHADEALRKSSAAEKPMSVILFDLDNFKSINDRFGHAAGDDVLRQFGKVVSTELRSTDRVGRIGGEEFVVILPQTSLAEALALAERIRETFAARCASLDGLPVKATVSAGVTTARPRSSLDALLAAADDGLYLAKQNGRNRVERPRRGPDDSGGLPLEQVA</sequence>
<feature type="transmembrane region" description="Helical" evidence="4">
    <location>
        <begin position="118"/>
        <end position="136"/>
    </location>
</feature>
<feature type="transmembrane region" description="Helical" evidence="4">
    <location>
        <begin position="148"/>
        <end position="166"/>
    </location>
</feature>
<dbReference type="EC" id="2.7.7.65" evidence="1"/>
<dbReference type="GO" id="GO:0043709">
    <property type="term" value="P:cell adhesion involved in single-species biofilm formation"/>
    <property type="evidence" value="ECO:0007669"/>
    <property type="project" value="TreeGrafter"/>
</dbReference>
<evidence type="ECO:0000256" key="4">
    <source>
        <dbReference type="SAM" id="Phobius"/>
    </source>
</evidence>
<feature type="transmembrane region" description="Helical" evidence="4">
    <location>
        <begin position="93"/>
        <end position="112"/>
    </location>
</feature>
<name>A0A1G6AL27_9HYPH</name>
<dbReference type="GO" id="GO:1902201">
    <property type="term" value="P:negative regulation of bacterial-type flagellum-dependent cell motility"/>
    <property type="evidence" value="ECO:0007669"/>
    <property type="project" value="TreeGrafter"/>
</dbReference>
<feature type="transmembrane region" description="Helical" evidence="4">
    <location>
        <begin position="6"/>
        <end position="27"/>
    </location>
</feature>
<evidence type="ECO:0000313" key="7">
    <source>
        <dbReference type="Proteomes" id="UP000199071"/>
    </source>
</evidence>
<evidence type="ECO:0000259" key="5">
    <source>
        <dbReference type="PROSITE" id="PS50887"/>
    </source>
</evidence>
<keyword evidence="4" id="KW-1133">Transmembrane helix</keyword>
<proteinExistence type="predicted"/>
<dbReference type="InterPro" id="IPR000160">
    <property type="entry name" value="GGDEF_dom"/>
</dbReference>
<feature type="domain" description="GGDEF" evidence="5">
    <location>
        <begin position="248"/>
        <end position="380"/>
    </location>
</feature>
<dbReference type="GO" id="GO:0005886">
    <property type="term" value="C:plasma membrane"/>
    <property type="evidence" value="ECO:0007669"/>
    <property type="project" value="TreeGrafter"/>
</dbReference>
<dbReference type="SUPFAM" id="SSF55073">
    <property type="entry name" value="Nucleotide cyclase"/>
    <property type="match status" value="1"/>
</dbReference>
<dbReference type="InterPro" id="IPR043128">
    <property type="entry name" value="Rev_trsase/Diguanyl_cyclase"/>
</dbReference>
<dbReference type="InterPro" id="IPR050469">
    <property type="entry name" value="Diguanylate_Cyclase"/>
</dbReference>
<dbReference type="SMART" id="SM00267">
    <property type="entry name" value="GGDEF"/>
    <property type="match status" value="1"/>
</dbReference>
<dbReference type="GO" id="GO:0052621">
    <property type="term" value="F:diguanylate cyclase activity"/>
    <property type="evidence" value="ECO:0007669"/>
    <property type="project" value="UniProtKB-EC"/>
</dbReference>
<gene>
    <name evidence="6" type="ORF">SAMN02982931_00792</name>
</gene>
<dbReference type="NCBIfam" id="TIGR00254">
    <property type="entry name" value="GGDEF"/>
    <property type="match status" value="1"/>
</dbReference>
<dbReference type="Pfam" id="PF00990">
    <property type="entry name" value="GGDEF"/>
    <property type="match status" value="1"/>
</dbReference>
<dbReference type="InterPro" id="IPR029787">
    <property type="entry name" value="Nucleotide_cyclase"/>
</dbReference>
<dbReference type="EMBL" id="FMXQ01000001">
    <property type="protein sequence ID" value="SDB09010.1"/>
    <property type="molecule type" value="Genomic_DNA"/>
</dbReference>
<feature type="transmembrane region" description="Helical" evidence="4">
    <location>
        <begin position="36"/>
        <end position="56"/>
    </location>
</feature>
<feature type="region of interest" description="Disordered" evidence="3">
    <location>
        <begin position="369"/>
        <end position="394"/>
    </location>
</feature>
<dbReference type="PROSITE" id="PS50887">
    <property type="entry name" value="GGDEF"/>
    <property type="match status" value="1"/>
</dbReference>
<keyword evidence="4" id="KW-0812">Transmembrane</keyword>
<dbReference type="FunFam" id="3.30.70.270:FF:000001">
    <property type="entry name" value="Diguanylate cyclase domain protein"/>
    <property type="match status" value="1"/>
</dbReference>
<reference evidence="6 7" key="1">
    <citation type="submission" date="2016-10" db="EMBL/GenBank/DDBJ databases">
        <authorList>
            <person name="de Groot N.N."/>
        </authorList>
    </citation>
    <scope>NUCLEOTIDE SEQUENCE [LARGE SCALE GENOMIC DNA]</scope>
    <source>
        <strain evidence="6 7">ATCC 35022</strain>
    </source>
</reference>
<dbReference type="RefSeq" id="WP_090874865.1">
    <property type="nucleotide sequence ID" value="NZ_FMXQ01000001.1"/>
</dbReference>
<feature type="compositionally biased region" description="Basic and acidic residues" evidence="3">
    <location>
        <begin position="373"/>
        <end position="383"/>
    </location>
</feature>
<dbReference type="CDD" id="cd01949">
    <property type="entry name" value="GGDEF"/>
    <property type="match status" value="1"/>
</dbReference>
<evidence type="ECO:0000313" key="6">
    <source>
        <dbReference type="EMBL" id="SDB09010.1"/>
    </source>
</evidence>
<evidence type="ECO:0000256" key="2">
    <source>
        <dbReference type="ARBA" id="ARBA00034247"/>
    </source>
</evidence>
<organism evidence="6 7">
    <name type="scientific">Bauldia litoralis</name>
    <dbReference type="NCBI Taxonomy" id="665467"/>
    <lineage>
        <taxon>Bacteria</taxon>
        <taxon>Pseudomonadati</taxon>
        <taxon>Pseudomonadota</taxon>
        <taxon>Alphaproteobacteria</taxon>
        <taxon>Hyphomicrobiales</taxon>
        <taxon>Kaistiaceae</taxon>
        <taxon>Bauldia</taxon>
    </lineage>
</organism>
<dbReference type="Gene3D" id="3.30.70.270">
    <property type="match status" value="1"/>
</dbReference>
<feature type="transmembrane region" description="Helical" evidence="4">
    <location>
        <begin position="186"/>
        <end position="206"/>
    </location>
</feature>
<keyword evidence="4" id="KW-0472">Membrane</keyword>
<dbReference type="STRING" id="665467.SAMN02982931_00792"/>
<dbReference type="OrthoDB" id="7185134at2"/>
<dbReference type="PANTHER" id="PTHR45138:SF9">
    <property type="entry name" value="DIGUANYLATE CYCLASE DGCM-RELATED"/>
    <property type="match status" value="1"/>
</dbReference>
<dbReference type="PANTHER" id="PTHR45138">
    <property type="entry name" value="REGULATORY COMPONENTS OF SENSORY TRANSDUCTION SYSTEM"/>
    <property type="match status" value="1"/>
</dbReference>
<accession>A0A1G6AL27</accession>